<dbReference type="GeneID" id="84590212"/>
<accession>A0AAJ8E456</accession>
<dbReference type="RefSeq" id="XP_059605991.1">
    <property type="nucleotide sequence ID" value="XM_059746050.1"/>
</dbReference>
<protein>
    <submittedName>
        <fullName evidence="2">Uncharacterized protein</fullName>
    </submittedName>
</protein>
<dbReference type="AlphaFoldDB" id="A0AAJ8E456"/>
<sequence>MASQCHWLDHTIELSFGMPPELLSLQGFLGTFYCESSNSGLTTGAGEASGRNAQELREEPGGEVRTAVSALRSHMSLTEAYDIHDSTSLPQHRGERLALRQELRKHDLGPFPMLGAWLYAIVVALGVIFPVVLMPGGLLSHFLDLVLNCPFPLPILHRELFPSLRLLPDEVCLVGCSTNEGESNAPVQ</sequence>
<keyword evidence="1" id="KW-0472">Membrane</keyword>
<evidence type="ECO:0000256" key="1">
    <source>
        <dbReference type="SAM" id="Phobius"/>
    </source>
</evidence>
<proteinExistence type="predicted"/>
<dbReference type="VEuPathDB" id="FungiDB:An02g01150"/>
<feature type="transmembrane region" description="Helical" evidence="1">
    <location>
        <begin position="111"/>
        <end position="132"/>
    </location>
</feature>
<organism evidence="2">
    <name type="scientific">Aspergillus niger</name>
    <dbReference type="NCBI Taxonomy" id="5061"/>
    <lineage>
        <taxon>Eukaryota</taxon>
        <taxon>Fungi</taxon>
        <taxon>Dikarya</taxon>
        <taxon>Ascomycota</taxon>
        <taxon>Pezizomycotina</taxon>
        <taxon>Eurotiomycetes</taxon>
        <taxon>Eurotiomycetidae</taxon>
        <taxon>Eurotiales</taxon>
        <taxon>Aspergillaceae</taxon>
        <taxon>Aspergillus</taxon>
        <taxon>Aspergillus subgen. Circumdati</taxon>
    </lineage>
</organism>
<keyword evidence="1" id="KW-1133">Transmembrane helix</keyword>
<reference evidence="2" key="2">
    <citation type="submission" date="2025-08" db="UniProtKB">
        <authorList>
            <consortium name="RefSeq"/>
        </authorList>
    </citation>
    <scope>IDENTIFICATION</scope>
</reference>
<name>A0AAJ8E456_ASPNG</name>
<gene>
    <name evidence="2" type="ORF">An02g01150</name>
</gene>
<evidence type="ECO:0000313" key="2">
    <source>
        <dbReference type="RefSeq" id="XP_059605991.1"/>
    </source>
</evidence>
<keyword evidence="1" id="KW-0812">Transmembrane</keyword>
<reference evidence="2" key="1">
    <citation type="submission" date="2025-02" db="EMBL/GenBank/DDBJ databases">
        <authorList>
            <consortium name="NCBI Genome Project"/>
        </authorList>
    </citation>
    <scope>NUCLEOTIDE SEQUENCE</scope>
</reference>
<dbReference type="KEGG" id="ang:An02g01150"/>